<dbReference type="Gene3D" id="3.60.10.10">
    <property type="entry name" value="Endonuclease/exonuclease/phosphatase"/>
    <property type="match status" value="1"/>
</dbReference>
<comment type="caution">
    <text evidence="1">The sequence shown here is derived from an EMBL/GenBank/DDBJ whole genome shotgun (WGS) entry which is preliminary data.</text>
</comment>
<protein>
    <submittedName>
        <fullName evidence="1">Uncharacterized protein</fullName>
    </submittedName>
</protein>
<dbReference type="EMBL" id="CAKOGL010000031">
    <property type="protein sequence ID" value="CAH2108238.1"/>
    <property type="molecule type" value="Genomic_DNA"/>
</dbReference>
<name>A0AAU9VAG6_EUPED</name>
<sequence length="96" mass="10601">MAVASVYKPDEDPPPPEELAKLVSHCESANLELLVATDCNGHHPLWGMQFSNEREGAKLISTSPWQQKECQTLYPTGMCRGKLPAQTTDGYASKLR</sequence>
<gene>
    <name evidence="1" type="ORF">EEDITHA_LOCUS22194</name>
</gene>
<reference evidence="1" key="1">
    <citation type="submission" date="2022-03" db="EMBL/GenBank/DDBJ databases">
        <authorList>
            <person name="Tunstrom K."/>
        </authorList>
    </citation>
    <scope>NUCLEOTIDE SEQUENCE</scope>
</reference>
<dbReference type="Proteomes" id="UP001153954">
    <property type="component" value="Unassembled WGS sequence"/>
</dbReference>
<evidence type="ECO:0000313" key="1">
    <source>
        <dbReference type="EMBL" id="CAH2108238.1"/>
    </source>
</evidence>
<organism evidence="1 2">
    <name type="scientific">Euphydryas editha</name>
    <name type="common">Edith's checkerspot</name>
    <dbReference type="NCBI Taxonomy" id="104508"/>
    <lineage>
        <taxon>Eukaryota</taxon>
        <taxon>Metazoa</taxon>
        <taxon>Ecdysozoa</taxon>
        <taxon>Arthropoda</taxon>
        <taxon>Hexapoda</taxon>
        <taxon>Insecta</taxon>
        <taxon>Pterygota</taxon>
        <taxon>Neoptera</taxon>
        <taxon>Endopterygota</taxon>
        <taxon>Lepidoptera</taxon>
        <taxon>Glossata</taxon>
        <taxon>Ditrysia</taxon>
        <taxon>Papilionoidea</taxon>
        <taxon>Nymphalidae</taxon>
        <taxon>Nymphalinae</taxon>
        <taxon>Euphydryas</taxon>
    </lineage>
</organism>
<dbReference type="InterPro" id="IPR036691">
    <property type="entry name" value="Endo/exonu/phosph_ase_sf"/>
</dbReference>
<accession>A0AAU9VAG6</accession>
<keyword evidence="2" id="KW-1185">Reference proteome</keyword>
<proteinExistence type="predicted"/>
<evidence type="ECO:0000313" key="2">
    <source>
        <dbReference type="Proteomes" id="UP001153954"/>
    </source>
</evidence>
<dbReference type="AlphaFoldDB" id="A0AAU9VAG6"/>